<protein>
    <submittedName>
        <fullName evidence="2">Uncharacterized protein</fullName>
    </submittedName>
</protein>
<dbReference type="RefSeq" id="WP_264321332.1">
    <property type="nucleotide sequence ID" value="NZ_JADEXN010000152.1"/>
</dbReference>
<dbReference type="AlphaFoldDB" id="A0A928VXI2"/>
<gene>
    <name evidence="2" type="ORF">IQ235_09965</name>
</gene>
<proteinExistence type="predicted"/>
<feature type="region of interest" description="Disordered" evidence="1">
    <location>
        <begin position="42"/>
        <end position="62"/>
    </location>
</feature>
<sequence>MVIQSKNGGFNYGSEQMVWLRAGQFSIEQNISLALALVPKPKSHVPKGDRLLNLAPQGDRNL</sequence>
<dbReference type="EMBL" id="JADEXN010000152">
    <property type="protein sequence ID" value="MBE9041103.1"/>
    <property type="molecule type" value="Genomic_DNA"/>
</dbReference>
<organism evidence="2 3">
    <name type="scientific">Zarconia navalis LEGE 11467</name>
    <dbReference type="NCBI Taxonomy" id="1828826"/>
    <lineage>
        <taxon>Bacteria</taxon>
        <taxon>Bacillati</taxon>
        <taxon>Cyanobacteriota</taxon>
        <taxon>Cyanophyceae</taxon>
        <taxon>Oscillatoriophycideae</taxon>
        <taxon>Oscillatoriales</taxon>
        <taxon>Oscillatoriales incertae sedis</taxon>
        <taxon>Zarconia</taxon>
        <taxon>Zarconia navalis</taxon>
    </lineage>
</organism>
<name>A0A928VXI2_9CYAN</name>
<evidence type="ECO:0000256" key="1">
    <source>
        <dbReference type="SAM" id="MobiDB-lite"/>
    </source>
</evidence>
<dbReference type="Proteomes" id="UP000621799">
    <property type="component" value="Unassembled WGS sequence"/>
</dbReference>
<keyword evidence="3" id="KW-1185">Reference proteome</keyword>
<evidence type="ECO:0000313" key="2">
    <source>
        <dbReference type="EMBL" id="MBE9041103.1"/>
    </source>
</evidence>
<evidence type="ECO:0000313" key="3">
    <source>
        <dbReference type="Proteomes" id="UP000621799"/>
    </source>
</evidence>
<accession>A0A928VXI2</accession>
<comment type="caution">
    <text evidence="2">The sequence shown here is derived from an EMBL/GenBank/DDBJ whole genome shotgun (WGS) entry which is preliminary data.</text>
</comment>
<reference evidence="2" key="1">
    <citation type="submission" date="2020-10" db="EMBL/GenBank/DDBJ databases">
        <authorList>
            <person name="Castelo-Branco R."/>
            <person name="Eusebio N."/>
            <person name="Adriana R."/>
            <person name="Vieira A."/>
            <person name="Brugerolle De Fraissinette N."/>
            <person name="Rezende De Castro R."/>
            <person name="Schneider M.P."/>
            <person name="Vasconcelos V."/>
            <person name="Leao P.N."/>
        </authorList>
    </citation>
    <scope>NUCLEOTIDE SEQUENCE</scope>
    <source>
        <strain evidence="2">LEGE 11467</strain>
    </source>
</reference>